<dbReference type="CTD" id="5498"/>
<protein>
    <recommendedName>
        <fullName evidence="4 11">Protoporphyrinogen oxidase</fullName>
        <ecNumber evidence="4 11">1.3.3.4</ecNumber>
    </recommendedName>
</protein>
<evidence type="ECO:0000256" key="11">
    <source>
        <dbReference type="RuleBase" id="RU367069"/>
    </source>
</evidence>
<evidence type="ECO:0000259" key="12">
    <source>
        <dbReference type="Pfam" id="PF01593"/>
    </source>
</evidence>
<dbReference type="InterPro" id="IPR036188">
    <property type="entry name" value="FAD/NAD-bd_sf"/>
</dbReference>
<evidence type="ECO:0000256" key="1">
    <source>
        <dbReference type="ARBA" id="ARBA00002600"/>
    </source>
</evidence>
<feature type="domain" description="Amine oxidase" evidence="12">
    <location>
        <begin position="13"/>
        <end position="472"/>
    </location>
</feature>
<dbReference type="InterPro" id="IPR002937">
    <property type="entry name" value="Amino_oxidase"/>
</dbReference>
<evidence type="ECO:0000256" key="8">
    <source>
        <dbReference type="ARBA" id="ARBA00023133"/>
    </source>
</evidence>
<dbReference type="InterPro" id="IPR050464">
    <property type="entry name" value="Zeta_carotene_desat/Oxidored"/>
</dbReference>
<dbReference type="AlphaFoldDB" id="A0AAJ7XGB4"/>
<comment type="cofactor">
    <cofactor evidence="11">
        <name>FAD</name>
        <dbReference type="ChEBI" id="CHEBI:57692"/>
    </cofactor>
    <text evidence="11">Binds 1 FAD per subunit.</text>
</comment>
<comment type="subcellular location">
    <subcellularLocation>
        <location evidence="11">Mitochondrion inner membrane</location>
    </subcellularLocation>
</comment>
<dbReference type="Pfam" id="PF01593">
    <property type="entry name" value="Amino_oxidase"/>
    <property type="match status" value="1"/>
</dbReference>
<reference evidence="14" key="1">
    <citation type="submission" date="2025-08" db="UniProtKB">
        <authorList>
            <consortium name="RefSeq"/>
        </authorList>
    </citation>
    <scope>IDENTIFICATION</scope>
    <source>
        <tissue evidence="14">Sperm</tissue>
    </source>
</reference>
<evidence type="ECO:0000256" key="7">
    <source>
        <dbReference type="ARBA" id="ARBA00023002"/>
    </source>
</evidence>
<dbReference type="RefSeq" id="XP_032833122.1">
    <property type="nucleotide sequence ID" value="XM_032977231.1"/>
</dbReference>
<dbReference type="Proteomes" id="UP001318040">
    <property type="component" value="Chromosome 62"/>
</dbReference>
<proteinExistence type="inferred from homology"/>
<keyword evidence="13" id="KW-1185">Reference proteome</keyword>
<name>A0AAJ7XGB4_PETMA</name>
<comment type="pathway">
    <text evidence="2 11">Porphyrin-containing compound metabolism; protoporphyrin-IX biosynthesis; protoporphyrin-IX from protoporphyrinogen-IX: step 1/1.</text>
</comment>
<evidence type="ECO:0000256" key="4">
    <source>
        <dbReference type="ARBA" id="ARBA00012867"/>
    </source>
</evidence>
<keyword evidence="8 11" id="KW-0350">Heme biosynthesis</keyword>
<dbReference type="NCBIfam" id="TIGR00562">
    <property type="entry name" value="proto_IX_ox"/>
    <property type="match status" value="1"/>
</dbReference>
<dbReference type="GeneID" id="116955895"/>
<keyword evidence="5 11" id="KW-0285">Flavoprotein</keyword>
<evidence type="ECO:0000256" key="10">
    <source>
        <dbReference type="ARBA" id="ARBA00047554"/>
    </source>
</evidence>
<evidence type="ECO:0000256" key="2">
    <source>
        <dbReference type="ARBA" id="ARBA00005073"/>
    </source>
</evidence>
<dbReference type="PANTHER" id="PTHR42923:SF3">
    <property type="entry name" value="PROTOPORPHYRINOGEN OXIDASE"/>
    <property type="match status" value="1"/>
</dbReference>
<dbReference type="InterPro" id="IPR004572">
    <property type="entry name" value="Protoporphyrinogen_oxidase"/>
</dbReference>
<sequence length="487" mass="51722">MGGATIAVLGGGISGLASAYYAARAGGAVKKVVLLEAGPVLGGWVRSSRSPQGAVSELGPRSVRPNGLVGGNTLCLLSDLGLSDSVLPVTRASPAAKNRFVFTGGTLHTLPNSLWTALSRRPPFSRPLAWHVLREPFVRGGGDGSGGDDFSVDALARHRLGDELADWLLDPLCRGVFAGDSRRLSVRCCFPALYRAVALHGSIVGGSLLSREPDDPAVSSNELVRRSRQERWAMWSLREGMGTLPNALGAFLEGRGVELLTNAAVRRIDFTGDRKATVEFDGDTITVDHIISTLPAKALSPLLPADLSVLREDLSRIRSVTVAVVNLEYPGSVLPVQGFGHLLPSSESGPVLGVVYDSMLFPQHNRRDVESTRLTVMLGGAWYEEAYGGLGAGEGEMESLLADAAEGAVRTQLGVDVRPTRTSVSLNQDCIPQYEVGHWKIMERIALEVGSRRLPLSLTGASFNGVSINDCVYNAGSAVATLLRTHV</sequence>
<evidence type="ECO:0000313" key="14">
    <source>
        <dbReference type="RefSeq" id="XP_032833122.1"/>
    </source>
</evidence>
<dbReference type="EC" id="1.3.3.4" evidence="4 11"/>
<evidence type="ECO:0000256" key="5">
    <source>
        <dbReference type="ARBA" id="ARBA00022630"/>
    </source>
</evidence>
<dbReference type="GO" id="GO:0006782">
    <property type="term" value="P:protoporphyrinogen IX biosynthetic process"/>
    <property type="evidence" value="ECO:0007669"/>
    <property type="project" value="UniProtKB-UniRule"/>
</dbReference>
<evidence type="ECO:0000313" key="13">
    <source>
        <dbReference type="Proteomes" id="UP001318040"/>
    </source>
</evidence>
<comment type="catalytic activity">
    <reaction evidence="10 11">
        <text>protoporphyrinogen IX + 3 O2 = protoporphyrin IX + 3 H2O2</text>
        <dbReference type="Rhea" id="RHEA:25576"/>
        <dbReference type="ChEBI" id="CHEBI:15379"/>
        <dbReference type="ChEBI" id="CHEBI:16240"/>
        <dbReference type="ChEBI" id="CHEBI:57306"/>
        <dbReference type="ChEBI" id="CHEBI:57307"/>
        <dbReference type="EC" id="1.3.3.4"/>
    </reaction>
</comment>
<dbReference type="GO" id="GO:0005743">
    <property type="term" value="C:mitochondrial inner membrane"/>
    <property type="evidence" value="ECO:0007669"/>
    <property type="project" value="UniProtKB-SubCell"/>
</dbReference>
<accession>A0AAJ7XGB4</accession>
<gene>
    <name evidence="14" type="primary">PPOX</name>
</gene>
<dbReference type="SUPFAM" id="SSF54373">
    <property type="entry name" value="FAD-linked reductases, C-terminal domain"/>
    <property type="match status" value="1"/>
</dbReference>
<evidence type="ECO:0000256" key="6">
    <source>
        <dbReference type="ARBA" id="ARBA00022827"/>
    </source>
</evidence>
<keyword evidence="7 11" id="KW-0560">Oxidoreductase</keyword>
<dbReference type="PANTHER" id="PTHR42923">
    <property type="entry name" value="PROTOPORPHYRINOGEN OXIDASE"/>
    <property type="match status" value="1"/>
</dbReference>
<comment type="similarity">
    <text evidence="3 11">Belongs to the protoporphyrinogen/coproporphyrinogen oxidase family. Protoporphyrinogen oxidase subfamily.</text>
</comment>
<evidence type="ECO:0000256" key="9">
    <source>
        <dbReference type="ARBA" id="ARBA00023244"/>
    </source>
</evidence>
<evidence type="ECO:0000256" key="3">
    <source>
        <dbReference type="ARBA" id="ARBA00010551"/>
    </source>
</evidence>
<comment type="function">
    <text evidence="1 11">Catalyzes the 6-electron oxidation of protoporphyrinogen-IX to form protoporphyrin-IX.</text>
</comment>
<dbReference type="GO" id="GO:0004729">
    <property type="term" value="F:oxygen-dependent protoporphyrinogen oxidase activity"/>
    <property type="evidence" value="ECO:0007669"/>
    <property type="project" value="UniProtKB-UniRule"/>
</dbReference>
<keyword evidence="6 11" id="KW-0274">FAD</keyword>
<dbReference type="KEGG" id="pmrn:116955895"/>
<dbReference type="Gene3D" id="3.50.50.60">
    <property type="entry name" value="FAD/NAD(P)-binding domain"/>
    <property type="match status" value="1"/>
</dbReference>
<dbReference type="SUPFAM" id="SSF51905">
    <property type="entry name" value="FAD/NAD(P)-binding domain"/>
    <property type="match status" value="1"/>
</dbReference>
<keyword evidence="9 11" id="KW-0627">Porphyrin biosynthesis</keyword>
<organism evidence="13 14">
    <name type="scientific">Petromyzon marinus</name>
    <name type="common">Sea lamprey</name>
    <dbReference type="NCBI Taxonomy" id="7757"/>
    <lineage>
        <taxon>Eukaryota</taxon>
        <taxon>Metazoa</taxon>
        <taxon>Chordata</taxon>
        <taxon>Craniata</taxon>
        <taxon>Vertebrata</taxon>
        <taxon>Cyclostomata</taxon>
        <taxon>Hyperoartia</taxon>
        <taxon>Petromyzontiformes</taxon>
        <taxon>Petromyzontidae</taxon>
        <taxon>Petromyzon</taxon>
    </lineage>
</organism>